<keyword evidence="3" id="KW-1185">Reference proteome</keyword>
<dbReference type="InterPro" id="IPR023411">
    <property type="entry name" value="RNaseA_AS"/>
</dbReference>
<protein>
    <submittedName>
        <fullName evidence="2">Uncharacterized protein</fullName>
    </submittedName>
</protein>
<dbReference type="AlphaFoldDB" id="A0A3B5MT43"/>
<reference evidence="2" key="2">
    <citation type="submission" date="2025-09" db="UniProtKB">
        <authorList>
            <consortium name="Ensembl"/>
        </authorList>
    </citation>
    <scope>IDENTIFICATION</scope>
</reference>
<dbReference type="Proteomes" id="UP000261380">
    <property type="component" value="Unplaced"/>
</dbReference>
<dbReference type="InterPro" id="IPR036816">
    <property type="entry name" value="RNaseA-like_dom_sf"/>
</dbReference>
<sequence length="116" mass="13048">ATSSISRYKSTGEDARGDGFLPPTHKADKMKKINKPEKRCKPINTFFLDTKGVLTGICNFGKNRQTHAINLKIIDCKSFKNSNGYPHRKYRAVKEKEIMVNFPLCAASMFCTSSNN</sequence>
<evidence type="ECO:0000313" key="3">
    <source>
        <dbReference type="Proteomes" id="UP000261380"/>
    </source>
</evidence>
<accession>A0A3B5MT43</accession>
<dbReference type="Ensembl" id="ENSXCOT00000027908.1">
    <property type="protein sequence ID" value="ENSXCOP00000027574.1"/>
    <property type="gene ID" value="ENSXCOG00000020578.1"/>
</dbReference>
<name>A0A3B5MT43_9TELE</name>
<evidence type="ECO:0000313" key="2">
    <source>
        <dbReference type="Ensembl" id="ENSXCOP00000027574.1"/>
    </source>
</evidence>
<organism evidence="2 3">
    <name type="scientific">Xiphophorus couchianus</name>
    <name type="common">Monterrey platyfish</name>
    <dbReference type="NCBI Taxonomy" id="32473"/>
    <lineage>
        <taxon>Eukaryota</taxon>
        <taxon>Metazoa</taxon>
        <taxon>Chordata</taxon>
        <taxon>Craniata</taxon>
        <taxon>Vertebrata</taxon>
        <taxon>Euteleostomi</taxon>
        <taxon>Actinopterygii</taxon>
        <taxon>Neopterygii</taxon>
        <taxon>Teleostei</taxon>
        <taxon>Neoteleostei</taxon>
        <taxon>Acanthomorphata</taxon>
        <taxon>Ovalentaria</taxon>
        <taxon>Atherinomorphae</taxon>
        <taxon>Cyprinodontiformes</taxon>
        <taxon>Poeciliidae</taxon>
        <taxon>Poeciliinae</taxon>
        <taxon>Xiphophorus</taxon>
    </lineage>
</organism>
<dbReference type="Gene3D" id="3.10.130.10">
    <property type="entry name" value="Ribonuclease A-like domain"/>
    <property type="match status" value="1"/>
</dbReference>
<reference evidence="2" key="1">
    <citation type="submission" date="2025-08" db="UniProtKB">
        <authorList>
            <consortium name="Ensembl"/>
        </authorList>
    </citation>
    <scope>IDENTIFICATION</scope>
</reference>
<dbReference type="PROSITE" id="PS00127">
    <property type="entry name" value="RNASE_PANCREATIC"/>
    <property type="match status" value="1"/>
</dbReference>
<dbReference type="SUPFAM" id="SSF54076">
    <property type="entry name" value="RNase A-like"/>
    <property type="match status" value="1"/>
</dbReference>
<dbReference type="GeneTree" id="ENSGT00940000177522"/>
<proteinExistence type="predicted"/>
<evidence type="ECO:0000256" key="1">
    <source>
        <dbReference type="SAM" id="MobiDB-lite"/>
    </source>
</evidence>
<feature type="region of interest" description="Disordered" evidence="1">
    <location>
        <begin position="1"/>
        <end position="31"/>
    </location>
</feature>